<feature type="non-terminal residue" evidence="22">
    <location>
        <position position="1"/>
    </location>
</feature>
<evidence type="ECO:0000256" key="8">
    <source>
        <dbReference type="ARBA" id="ARBA00022750"/>
    </source>
</evidence>
<feature type="domain" description="Chromo" evidence="20">
    <location>
        <begin position="532"/>
        <end position="591"/>
    </location>
</feature>
<evidence type="ECO:0000256" key="13">
    <source>
        <dbReference type="ARBA" id="ARBA00022908"/>
    </source>
</evidence>
<dbReference type="Pfam" id="PF17921">
    <property type="entry name" value="Integrase_H2C2"/>
    <property type="match status" value="1"/>
</dbReference>
<dbReference type="GO" id="GO:0046872">
    <property type="term" value="F:metal ion binding"/>
    <property type="evidence" value="ECO:0007669"/>
    <property type="project" value="UniProtKB-KW"/>
</dbReference>
<dbReference type="GO" id="GO:0004190">
    <property type="term" value="F:aspartic-type endopeptidase activity"/>
    <property type="evidence" value="ECO:0007669"/>
    <property type="project" value="UniProtKB-KW"/>
</dbReference>
<dbReference type="CDD" id="cd00024">
    <property type="entry name" value="CD_CSD"/>
    <property type="match status" value="1"/>
</dbReference>
<dbReference type="InterPro" id="IPR001584">
    <property type="entry name" value="Integrase_cat-core"/>
</dbReference>
<evidence type="ECO:0000256" key="15">
    <source>
        <dbReference type="ARBA" id="ARBA00022932"/>
    </source>
</evidence>
<keyword evidence="3" id="KW-0645">Protease</keyword>
<dbReference type="GO" id="GO:0006508">
    <property type="term" value="P:proteolysis"/>
    <property type="evidence" value="ECO:0007669"/>
    <property type="project" value="UniProtKB-KW"/>
</dbReference>
<keyword evidence="17" id="KW-0233">DNA recombination</keyword>
<dbReference type="Pfam" id="PF00385">
    <property type="entry name" value="Chromo"/>
    <property type="match status" value="1"/>
</dbReference>
<keyword evidence="9" id="KW-0255">Endonuclease</keyword>
<dbReference type="GO" id="GO:0005634">
    <property type="term" value="C:nucleus"/>
    <property type="evidence" value="ECO:0007669"/>
    <property type="project" value="UniProtKB-SubCell"/>
</dbReference>
<evidence type="ECO:0000256" key="2">
    <source>
        <dbReference type="ARBA" id="ARBA00011353"/>
    </source>
</evidence>
<sequence length="603" mass="70713">CQHFEHGELFGRSKHTIRVISDHKNLTYFTTTKVLTRRQARWAEILANYDFVIEHCKGKENGQADALSRRADYEEGIRKPEPALLRKTEDGTMMYNHQVASLEATSELLKSSFIDKLIEETKRDTMIQQMLENSADNDKLTQGDDGIVYLHNLIYVPQSLRQEVIKMHHDLPAHGHMGTEKTTEQISRNYYFPNMRRTVERYIKNCDSCQRNKPARHQPYGKLQPLEVPKRPWEWITIDFITQLPKSLDITTKKHYDAIMVIVDRLTKYAYFKPVESTANATQIAAVLLQTVTANHGMPRFITTDRDKIFISKLWRSWMDLIGVEHRLSTSYHPQTDGQTERTNQTIEQYLRHYLDYDQDNWVDILPIAQFAYNNAISSTTGETPFYANYGYHPQLAYEPLKQQEEAPLAKEHADNLRHMHTMMQRDIEFVNLRMATYYDKKRSEGPDLKEGEKVYLLRRNIKTKRPSAKLDHIRLGPFTIEKKTGPVNYKLKLPESMKIHPIFHISLLERAPENAKEPGNIELDDTTEEEYEVEKILARKRVNGQIYYLVKWKGYDTSENTWEPIKNLTNCREKIREFHRQQQAQMDSETSEESHLSDSQSD</sequence>
<dbReference type="InterPro" id="IPR023779">
    <property type="entry name" value="Chromodomain_CS"/>
</dbReference>
<dbReference type="PANTHER" id="PTHR37984:SF5">
    <property type="entry name" value="PROTEIN NYNRIN-LIKE"/>
    <property type="match status" value="1"/>
</dbReference>
<keyword evidence="7" id="KW-0479">Metal-binding</keyword>
<keyword evidence="11" id="KW-0460">Magnesium</keyword>
<evidence type="ECO:0000256" key="1">
    <source>
        <dbReference type="ARBA" id="ARBA00004123"/>
    </source>
</evidence>
<evidence type="ECO:0000259" key="20">
    <source>
        <dbReference type="PROSITE" id="PS50013"/>
    </source>
</evidence>
<dbReference type="Gene3D" id="2.40.50.40">
    <property type="match status" value="1"/>
</dbReference>
<evidence type="ECO:0000256" key="6">
    <source>
        <dbReference type="ARBA" id="ARBA00022722"/>
    </source>
</evidence>
<comment type="subcellular location">
    <subcellularLocation>
        <location evidence="1">Nucleus</location>
    </subcellularLocation>
</comment>
<evidence type="ECO:0000313" key="23">
    <source>
        <dbReference type="Proteomes" id="UP000053958"/>
    </source>
</evidence>
<dbReference type="PROSITE" id="PS00598">
    <property type="entry name" value="CHROMO_1"/>
    <property type="match status" value="1"/>
</dbReference>
<dbReference type="InterPro" id="IPR016197">
    <property type="entry name" value="Chromo-like_dom_sf"/>
</dbReference>
<feature type="domain" description="Integrase catalytic" evidence="21">
    <location>
        <begin position="228"/>
        <end position="393"/>
    </location>
</feature>
<dbReference type="GO" id="GO:0003677">
    <property type="term" value="F:DNA binding"/>
    <property type="evidence" value="ECO:0007669"/>
    <property type="project" value="UniProtKB-KW"/>
</dbReference>
<dbReference type="FunFam" id="1.10.340.70:FF:000001">
    <property type="entry name" value="Retrovirus-related Pol polyprotein from transposon gypsy-like Protein"/>
    <property type="match status" value="1"/>
</dbReference>
<dbReference type="PROSITE" id="PS50994">
    <property type="entry name" value="INTEGRASE"/>
    <property type="match status" value="1"/>
</dbReference>
<dbReference type="GO" id="GO:0006338">
    <property type="term" value="P:chromatin remodeling"/>
    <property type="evidence" value="ECO:0007669"/>
    <property type="project" value="UniProtKB-ARBA"/>
</dbReference>
<evidence type="ECO:0000256" key="11">
    <source>
        <dbReference type="ARBA" id="ARBA00022842"/>
    </source>
</evidence>
<dbReference type="OrthoDB" id="4504104at2759"/>
<keyword evidence="6" id="KW-0540">Nuclease</keyword>
<keyword evidence="13" id="KW-0229">DNA integration</keyword>
<evidence type="ECO:0000313" key="22">
    <source>
        <dbReference type="EMBL" id="KKA16654.1"/>
    </source>
</evidence>
<evidence type="ECO:0000256" key="18">
    <source>
        <dbReference type="ARBA" id="ARBA00023242"/>
    </source>
</evidence>
<dbReference type="EMBL" id="LASV01000746">
    <property type="protein sequence ID" value="KKA16654.1"/>
    <property type="molecule type" value="Genomic_DNA"/>
</dbReference>
<dbReference type="Proteomes" id="UP000053958">
    <property type="component" value="Unassembled WGS sequence"/>
</dbReference>
<dbReference type="InterPro" id="IPR041588">
    <property type="entry name" value="Integrase_H2C2"/>
</dbReference>
<dbReference type="Pfam" id="PF24626">
    <property type="entry name" value="SH3_Tf2-1"/>
    <property type="match status" value="1"/>
</dbReference>
<evidence type="ECO:0000256" key="17">
    <source>
        <dbReference type="ARBA" id="ARBA00023172"/>
    </source>
</evidence>
<accession>A0A0F4YEU2</accession>
<evidence type="ECO:0000256" key="5">
    <source>
        <dbReference type="ARBA" id="ARBA00022695"/>
    </source>
</evidence>
<dbReference type="InterPro" id="IPR012337">
    <property type="entry name" value="RNaseH-like_sf"/>
</dbReference>
<dbReference type="InterPro" id="IPR000953">
    <property type="entry name" value="Chromo/chromo_shadow_dom"/>
</dbReference>
<evidence type="ECO:0000256" key="3">
    <source>
        <dbReference type="ARBA" id="ARBA00022670"/>
    </source>
</evidence>
<evidence type="ECO:0000256" key="16">
    <source>
        <dbReference type="ARBA" id="ARBA00023125"/>
    </source>
</evidence>
<evidence type="ECO:0000256" key="14">
    <source>
        <dbReference type="ARBA" id="ARBA00022918"/>
    </source>
</evidence>
<dbReference type="Pfam" id="PF17917">
    <property type="entry name" value="RT_RNaseH"/>
    <property type="match status" value="1"/>
</dbReference>
<proteinExistence type="predicted"/>
<keyword evidence="10" id="KW-0378">Hydrolase</keyword>
<dbReference type="PANTHER" id="PTHR37984">
    <property type="entry name" value="PROTEIN CBG26694"/>
    <property type="match status" value="1"/>
</dbReference>
<dbReference type="InterPro" id="IPR056924">
    <property type="entry name" value="SH3_Tf2-1"/>
</dbReference>
<evidence type="ECO:0000256" key="12">
    <source>
        <dbReference type="ARBA" id="ARBA00022884"/>
    </source>
</evidence>
<dbReference type="GO" id="GO:0003964">
    <property type="term" value="F:RNA-directed DNA polymerase activity"/>
    <property type="evidence" value="ECO:0007669"/>
    <property type="project" value="UniProtKB-KW"/>
</dbReference>
<comment type="subunit">
    <text evidence="2">Component of the NuA4 histone acetyltransferase complex.</text>
</comment>
<dbReference type="AlphaFoldDB" id="A0A0F4YEU2"/>
<dbReference type="Gene3D" id="3.30.420.10">
    <property type="entry name" value="Ribonuclease H-like superfamily/Ribonuclease H"/>
    <property type="match status" value="1"/>
</dbReference>
<evidence type="ECO:0000256" key="10">
    <source>
        <dbReference type="ARBA" id="ARBA00022801"/>
    </source>
</evidence>
<keyword evidence="23" id="KW-1185">Reference proteome</keyword>
<keyword evidence="5" id="KW-0548">Nucleotidyltransferase</keyword>
<dbReference type="Gene3D" id="1.10.340.70">
    <property type="match status" value="1"/>
</dbReference>
<evidence type="ECO:0000256" key="4">
    <source>
        <dbReference type="ARBA" id="ARBA00022679"/>
    </source>
</evidence>
<reference evidence="22 23" key="1">
    <citation type="submission" date="2015-04" db="EMBL/GenBank/DDBJ databases">
        <authorList>
            <person name="Heijne W.H."/>
            <person name="Fedorova N.D."/>
            <person name="Nierman W.C."/>
            <person name="Vollebregt A.W."/>
            <person name="Zhao Z."/>
            <person name="Wu L."/>
            <person name="Kumar M."/>
            <person name="Stam H."/>
            <person name="van den Berg M.A."/>
            <person name="Pel H.J."/>
        </authorList>
    </citation>
    <scope>NUCLEOTIDE SEQUENCE [LARGE SCALE GENOMIC DNA]</scope>
    <source>
        <strain evidence="22 23">CBS 393.64</strain>
    </source>
</reference>
<feature type="region of interest" description="Disordered" evidence="19">
    <location>
        <begin position="580"/>
        <end position="603"/>
    </location>
</feature>
<keyword evidence="18" id="KW-0539">Nucleus</keyword>
<keyword evidence="12" id="KW-0694">RNA-binding</keyword>
<keyword evidence="8" id="KW-0064">Aspartyl protease</keyword>
<dbReference type="GO" id="GO:0004519">
    <property type="term" value="F:endonuclease activity"/>
    <property type="evidence" value="ECO:0007669"/>
    <property type="project" value="UniProtKB-KW"/>
</dbReference>
<organism evidence="22 23">
    <name type="scientific">Rasamsonia emersonii (strain ATCC 16479 / CBS 393.64 / IMI 116815)</name>
    <dbReference type="NCBI Taxonomy" id="1408163"/>
    <lineage>
        <taxon>Eukaryota</taxon>
        <taxon>Fungi</taxon>
        <taxon>Dikarya</taxon>
        <taxon>Ascomycota</taxon>
        <taxon>Pezizomycotina</taxon>
        <taxon>Eurotiomycetes</taxon>
        <taxon>Eurotiomycetidae</taxon>
        <taxon>Eurotiales</taxon>
        <taxon>Trichocomaceae</taxon>
        <taxon>Rasamsonia</taxon>
    </lineage>
</organism>
<dbReference type="InterPro" id="IPR036397">
    <property type="entry name" value="RNaseH_sf"/>
</dbReference>
<dbReference type="GO" id="GO:0003723">
    <property type="term" value="F:RNA binding"/>
    <property type="evidence" value="ECO:0007669"/>
    <property type="project" value="UniProtKB-KW"/>
</dbReference>
<dbReference type="SUPFAM" id="SSF54160">
    <property type="entry name" value="Chromo domain-like"/>
    <property type="match status" value="1"/>
</dbReference>
<comment type="caution">
    <text evidence="22">The sequence shown here is derived from an EMBL/GenBank/DDBJ whole genome shotgun (WGS) entry which is preliminary data.</text>
</comment>
<dbReference type="InterPro" id="IPR017984">
    <property type="entry name" value="Chromo_dom_subgr"/>
</dbReference>
<dbReference type="GO" id="GO:0015074">
    <property type="term" value="P:DNA integration"/>
    <property type="evidence" value="ECO:0007669"/>
    <property type="project" value="UniProtKB-KW"/>
</dbReference>
<evidence type="ECO:0000256" key="9">
    <source>
        <dbReference type="ARBA" id="ARBA00022759"/>
    </source>
</evidence>
<dbReference type="InterPro" id="IPR041373">
    <property type="entry name" value="RT_RNaseH"/>
</dbReference>
<dbReference type="Pfam" id="PF00665">
    <property type="entry name" value="rve"/>
    <property type="match status" value="1"/>
</dbReference>
<dbReference type="STRING" id="1408163.A0A0F4YEU2"/>
<dbReference type="InterPro" id="IPR050951">
    <property type="entry name" value="Retrovirus_Pol_polyprotein"/>
</dbReference>
<dbReference type="PRINTS" id="PR00504">
    <property type="entry name" value="CHROMODOMAIN"/>
</dbReference>
<evidence type="ECO:0000256" key="19">
    <source>
        <dbReference type="SAM" id="MobiDB-lite"/>
    </source>
</evidence>
<dbReference type="SMART" id="SM00298">
    <property type="entry name" value="CHROMO"/>
    <property type="match status" value="1"/>
</dbReference>
<dbReference type="FunFam" id="3.30.420.10:FF:000032">
    <property type="entry name" value="Retrovirus-related Pol polyprotein from transposon 297-like Protein"/>
    <property type="match status" value="1"/>
</dbReference>
<dbReference type="RefSeq" id="XP_013323266.1">
    <property type="nucleotide sequence ID" value="XM_013467812.1"/>
</dbReference>
<dbReference type="GeneID" id="25321664"/>
<keyword evidence="15" id="KW-0239">DNA-directed DNA polymerase</keyword>
<keyword evidence="16" id="KW-0238">DNA-binding</keyword>
<dbReference type="GO" id="GO:0003887">
    <property type="term" value="F:DNA-directed DNA polymerase activity"/>
    <property type="evidence" value="ECO:0007669"/>
    <property type="project" value="UniProtKB-KW"/>
</dbReference>
<name>A0A0F4YEU2_RASE3</name>
<keyword evidence="14" id="KW-0695">RNA-directed DNA polymerase</keyword>
<keyword evidence="4" id="KW-0808">Transferase</keyword>
<dbReference type="PROSITE" id="PS50013">
    <property type="entry name" value="CHROMO_2"/>
    <property type="match status" value="1"/>
</dbReference>
<protein>
    <submittedName>
        <fullName evidence="22">Transposon-encoded protein with TYA</fullName>
    </submittedName>
</protein>
<dbReference type="GO" id="GO:0006310">
    <property type="term" value="P:DNA recombination"/>
    <property type="evidence" value="ECO:0007669"/>
    <property type="project" value="UniProtKB-KW"/>
</dbReference>
<dbReference type="SUPFAM" id="SSF53098">
    <property type="entry name" value="Ribonuclease H-like"/>
    <property type="match status" value="1"/>
</dbReference>
<gene>
    <name evidence="22" type="ORF">T310_9732</name>
</gene>
<evidence type="ECO:0000259" key="21">
    <source>
        <dbReference type="PROSITE" id="PS50994"/>
    </source>
</evidence>
<dbReference type="InterPro" id="IPR023780">
    <property type="entry name" value="Chromo_domain"/>
</dbReference>
<evidence type="ECO:0000256" key="7">
    <source>
        <dbReference type="ARBA" id="ARBA00022723"/>
    </source>
</evidence>